<dbReference type="AlphaFoldDB" id="A0A5J4ZRL2"/>
<proteinExistence type="predicted"/>
<dbReference type="EMBL" id="CM018049">
    <property type="protein sequence ID" value="KAA8520386.1"/>
    <property type="molecule type" value="Genomic_DNA"/>
</dbReference>
<gene>
    <name evidence="2" type="ORF">F0562_014642</name>
</gene>
<dbReference type="Proteomes" id="UP000325577">
    <property type="component" value="Linkage Group LG6"/>
</dbReference>
<evidence type="ECO:0000256" key="1">
    <source>
        <dbReference type="SAM" id="MobiDB-lite"/>
    </source>
</evidence>
<protein>
    <submittedName>
        <fullName evidence="2">Uncharacterized protein</fullName>
    </submittedName>
</protein>
<keyword evidence="3" id="KW-1185">Reference proteome</keyword>
<evidence type="ECO:0000313" key="2">
    <source>
        <dbReference type="EMBL" id="KAA8520386.1"/>
    </source>
</evidence>
<feature type="compositionally biased region" description="Basic and acidic residues" evidence="1">
    <location>
        <begin position="53"/>
        <end position="62"/>
    </location>
</feature>
<name>A0A5J4ZRL2_9ASTE</name>
<reference evidence="2 3" key="1">
    <citation type="submission" date="2019-09" db="EMBL/GenBank/DDBJ databases">
        <title>A chromosome-level genome assembly of the Chinese tupelo Nyssa sinensis.</title>
        <authorList>
            <person name="Yang X."/>
            <person name="Kang M."/>
            <person name="Yang Y."/>
            <person name="Xiong H."/>
            <person name="Wang M."/>
            <person name="Zhang Z."/>
            <person name="Wang Z."/>
            <person name="Wu H."/>
            <person name="Ma T."/>
            <person name="Liu J."/>
            <person name="Xi Z."/>
        </authorList>
    </citation>
    <scope>NUCLEOTIDE SEQUENCE [LARGE SCALE GENOMIC DNA]</scope>
    <source>
        <strain evidence="2">J267</strain>
        <tissue evidence="2">Leaf</tissue>
    </source>
</reference>
<sequence length="132" mass="15245">MAVVRAPGSLLTAVRFETSNSSNGVPAPRNPDQPLPRLSVSKPSWVVRTESNVQKERRKRPDPPCVQCFRMGNGQNGEVQDLWRKWPRLLFSLSWDWRIQVYYGLPLHEEGYSSRTRWQKISGGLQKLKVRD</sequence>
<dbReference type="OrthoDB" id="3355217at2759"/>
<feature type="region of interest" description="Disordered" evidence="1">
    <location>
        <begin position="19"/>
        <end position="73"/>
    </location>
</feature>
<evidence type="ECO:0000313" key="3">
    <source>
        <dbReference type="Proteomes" id="UP000325577"/>
    </source>
</evidence>
<accession>A0A5J4ZRL2</accession>
<organism evidence="2 3">
    <name type="scientific">Nyssa sinensis</name>
    <dbReference type="NCBI Taxonomy" id="561372"/>
    <lineage>
        <taxon>Eukaryota</taxon>
        <taxon>Viridiplantae</taxon>
        <taxon>Streptophyta</taxon>
        <taxon>Embryophyta</taxon>
        <taxon>Tracheophyta</taxon>
        <taxon>Spermatophyta</taxon>
        <taxon>Magnoliopsida</taxon>
        <taxon>eudicotyledons</taxon>
        <taxon>Gunneridae</taxon>
        <taxon>Pentapetalae</taxon>
        <taxon>asterids</taxon>
        <taxon>Cornales</taxon>
        <taxon>Nyssaceae</taxon>
        <taxon>Nyssa</taxon>
    </lineage>
</organism>